<geneLocation type="mitochondrion" evidence="3"/>
<gene>
    <name evidence="2" type="ORF">PBRA_000051</name>
    <name evidence="3" type="ORF">PLBR_LOCUS3841</name>
</gene>
<evidence type="ECO:0000256" key="1">
    <source>
        <dbReference type="SAM" id="MobiDB-lite"/>
    </source>
</evidence>
<evidence type="ECO:0000313" key="4">
    <source>
        <dbReference type="Proteomes" id="UP000039324"/>
    </source>
</evidence>
<protein>
    <recommendedName>
        <fullName evidence="6">KOW domain-containing protein</fullName>
    </recommendedName>
</protein>
<evidence type="ECO:0008006" key="6">
    <source>
        <dbReference type="Google" id="ProtNLM"/>
    </source>
</evidence>
<proteinExistence type="predicted"/>
<dbReference type="EMBL" id="OVEO01000006">
    <property type="protein sequence ID" value="SPQ96626.1"/>
    <property type="molecule type" value="Genomic_DNA"/>
</dbReference>
<feature type="region of interest" description="Disordered" evidence="1">
    <location>
        <begin position="72"/>
        <end position="93"/>
    </location>
</feature>
<reference evidence="2 4" key="1">
    <citation type="submission" date="2015-02" db="EMBL/GenBank/DDBJ databases">
        <authorList>
            <person name="Chooi Y.-H."/>
        </authorList>
    </citation>
    <scope>NUCLEOTIDE SEQUENCE [LARGE SCALE GENOMIC DNA]</scope>
    <source>
        <strain evidence="2">E3</strain>
    </source>
</reference>
<evidence type="ECO:0000313" key="5">
    <source>
        <dbReference type="Proteomes" id="UP000290189"/>
    </source>
</evidence>
<keyword evidence="3" id="KW-0496">Mitochondrion</keyword>
<organism evidence="2 4">
    <name type="scientific">Plasmodiophora brassicae</name>
    <name type="common">Clubroot disease agent</name>
    <dbReference type="NCBI Taxonomy" id="37360"/>
    <lineage>
        <taxon>Eukaryota</taxon>
        <taxon>Sar</taxon>
        <taxon>Rhizaria</taxon>
        <taxon>Endomyxa</taxon>
        <taxon>Phytomyxea</taxon>
        <taxon>Plasmodiophorida</taxon>
        <taxon>Plasmodiophoridae</taxon>
        <taxon>Plasmodiophora</taxon>
    </lineage>
</organism>
<accession>A0A0G4IGE9</accession>
<dbReference type="Proteomes" id="UP000290189">
    <property type="component" value="Unassembled WGS sequence"/>
</dbReference>
<evidence type="ECO:0000313" key="2">
    <source>
        <dbReference type="EMBL" id="CEO94266.1"/>
    </source>
</evidence>
<dbReference type="AlphaFoldDB" id="A0A0G4IGE9"/>
<keyword evidence="4" id="KW-1185">Reference proteome</keyword>
<dbReference type="EMBL" id="CDSF01000001">
    <property type="protein sequence ID" value="CEO94266.1"/>
    <property type="molecule type" value="Genomic_DNA"/>
</dbReference>
<name>A0A0G4IGE9_PLABS</name>
<sequence>MSVDDVAMRDALAPWMNQVVFIRKGRFVGHVGEIIGFANGKFRVKVGTDDIVNKQVTQVELYNADLHRTARRLGDDTPGVPKPPRTSAKSSGPKLIGSRVRIMAGKFVGEVGNVVYGGNGYFAVEIARCGEDNPVDLVMKRSSDLQVVDGDANSMSEDDVWKAAAILLNLTRQDAPARKRCRTEMAGTVTPGKVAGEGQSMHC</sequence>
<dbReference type="Proteomes" id="UP000039324">
    <property type="component" value="Unassembled WGS sequence"/>
</dbReference>
<evidence type="ECO:0000313" key="3">
    <source>
        <dbReference type="EMBL" id="SPQ96626.1"/>
    </source>
</evidence>
<reference evidence="3 5" key="2">
    <citation type="submission" date="2018-03" db="EMBL/GenBank/DDBJ databases">
        <authorList>
            <person name="Fogelqvist J."/>
        </authorList>
    </citation>
    <scope>NUCLEOTIDE SEQUENCE [LARGE SCALE GENOMIC DNA]</scope>
</reference>